<organism evidence="1 2">
    <name type="scientific">Cyclobacterium amurskyense</name>
    <dbReference type="NCBI Taxonomy" id="320787"/>
    <lineage>
        <taxon>Bacteria</taxon>
        <taxon>Pseudomonadati</taxon>
        <taxon>Bacteroidota</taxon>
        <taxon>Cytophagia</taxon>
        <taxon>Cytophagales</taxon>
        <taxon>Cyclobacteriaceae</taxon>
        <taxon>Cyclobacterium</taxon>
    </lineage>
</organism>
<proteinExistence type="predicted"/>
<gene>
    <name evidence="1" type="ORF">CA2015_2273</name>
</gene>
<dbReference type="PATRIC" id="fig|320787.5.peg.2494"/>
<dbReference type="Pfam" id="PF20420">
    <property type="entry name" value="DUF6702"/>
    <property type="match status" value="1"/>
</dbReference>
<dbReference type="STRING" id="320787.CA2015_2273"/>
<dbReference type="OrthoDB" id="5735516at2"/>
<sequence length="163" mass="19028">MLVIQLILFLMSGGLETHPFYISLTDMYYNEERQKIEIAQKIFWNDMEEALTIASGDQVNFLKPADSKKLESLIKEYILSNNKLEVNGKKVKLTYLGYEIEEDAAWFYMESEKIPDPLEINIHNSILIDDFPTQQNIVNFYKNRQPKSLITRKDKLSGTLKLD</sequence>
<accession>A0A0H4PB64</accession>
<dbReference type="InterPro" id="IPR046525">
    <property type="entry name" value="DUF6702"/>
</dbReference>
<evidence type="ECO:0000313" key="2">
    <source>
        <dbReference type="Proteomes" id="UP000036520"/>
    </source>
</evidence>
<dbReference type="EMBL" id="CP012040">
    <property type="protein sequence ID" value="AKP51691.1"/>
    <property type="molecule type" value="Genomic_DNA"/>
</dbReference>
<name>A0A0H4PB64_9BACT</name>
<evidence type="ECO:0000313" key="1">
    <source>
        <dbReference type="EMBL" id="AKP51691.1"/>
    </source>
</evidence>
<dbReference type="AlphaFoldDB" id="A0A0H4PB64"/>
<reference evidence="1 2" key="1">
    <citation type="submission" date="2015-07" db="EMBL/GenBank/DDBJ databases">
        <authorList>
            <person name="Kim K.M."/>
        </authorList>
    </citation>
    <scope>NUCLEOTIDE SEQUENCE [LARGE SCALE GENOMIC DNA]</scope>
    <source>
        <strain evidence="1 2">KCTC 12363</strain>
    </source>
</reference>
<dbReference type="KEGG" id="camu:CA2015_2273"/>
<dbReference type="Proteomes" id="UP000036520">
    <property type="component" value="Chromosome"/>
</dbReference>
<protein>
    <submittedName>
        <fullName evidence="1">Uncharacterized protein</fullName>
    </submittedName>
</protein>
<keyword evidence="2" id="KW-1185">Reference proteome</keyword>
<dbReference type="RefSeq" id="WP_048642000.1">
    <property type="nucleotide sequence ID" value="NZ_CP012040.1"/>
</dbReference>